<dbReference type="SUPFAM" id="SSF48208">
    <property type="entry name" value="Six-hairpin glycosidases"/>
    <property type="match status" value="1"/>
</dbReference>
<keyword evidence="1" id="KW-0175">Coiled coil</keyword>
<gene>
    <name evidence="5" type="ORF">C3B61_04495</name>
</gene>
<feature type="domain" description="Alpha fucosidase A-like C-terminal" evidence="3">
    <location>
        <begin position="695"/>
        <end position="746"/>
    </location>
</feature>
<dbReference type="RefSeq" id="WP_103459694.1">
    <property type="nucleotide sequence ID" value="NZ_PPXD01000006.1"/>
</dbReference>
<evidence type="ECO:0000259" key="3">
    <source>
        <dbReference type="Pfam" id="PF21307"/>
    </source>
</evidence>
<dbReference type="AlphaFoldDB" id="A0A2S3ZKH4"/>
<dbReference type="GO" id="GO:0005975">
    <property type="term" value="P:carbohydrate metabolic process"/>
    <property type="evidence" value="ECO:0007669"/>
    <property type="project" value="InterPro"/>
</dbReference>
<evidence type="ECO:0000256" key="1">
    <source>
        <dbReference type="SAM" id="Coils"/>
    </source>
</evidence>
<dbReference type="PIRSF" id="PIRSF007663">
    <property type="entry name" value="UCP007663"/>
    <property type="match status" value="1"/>
</dbReference>
<dbReference type="InterPro" id="IPR008928">
    <property type="entry name" value="6-hairpin_glycosidase_sf"/>
</dbReference>
<proteinExistence type="predicted"/>
<dbReference type="Gene3D" id="1.50.10.10">
    <property type="match status" value="1"/>
</dbReference>
<evidence type="ECO:0000259" key="4">
    <source>
        <dbReference type="Pfam" id="PF22124"/>
    </source>
</evidence>
<feature type="domain" description="Glycosyl hydrolase family 95 catalytic" evidence="4">
    <location>
        <begin position="281"/>
        <end position="693"/>
    </location>
</feature>
<sequence>MSELSYTAPSRNWLDALPLGNGALGAMVDTTDRCTRLHLNDETAWSGSPESEHRHGPVDAPTAAAALAAARAHLAEDRAAEAEAELAALSAEYTQAYLPLGTVQIDLPGGHALTRRWLDLADAVHHIQGAGLEQTSFASHPDGVLVHHIVADAALPDPVFTVSVSSPLAELGRTVTTDGLSLRLQLPADVAPGHRPDRPAAVWELDGIQPLQGALVVSVRHDGHAAPDGSGALRIEGATEILVCVATETTFTAAGRPASGTAADSAATASARLGAVAGASVNDLAARHRLDYTALFDRVSLDLPGPAGADGWTAPDRLDRAATDPRPAALTDPGLLSLLFDYGRYLLIASSRPGGLPATLQGLWNDSMQPPWSSNYTLNINTQMNYWGAHVARLGETAEPLLTFVEALAERGAHTADRLYGCRGWVAHHNSDGWAFSSPVTGDASWAQWPMAGVWLVRQLDEVRRFGTATPDQLARLWRLAAGAARFCLDFLVELPGGSLTTRPSTSPENQFLQNGRPVAAGTGSTMDRTLLRELFALLPGLAADSGQGDDPILAEAAAALVRIPGPRIGSDGTLLEWDRERLETDPQHRHVSHLVGLYPGDGLNAEHAQAASATLDRRGDDSTGWSLAWKLCLRARLHQPTKVDDLLELVLRPARDDAGPHAGGLYPNFFAAHPPFQIDGNLGFVAAVCELLLQSHTGTLELLPALPASLPEGRVTGLAARGGVLVDLTWSDGTLVSVTLRASAERFAGARLIGYRGRRHEVVVPTTGIRLFRAPDGTLSSRER</sequence>
<keyword evidence="6" id="KW-1185">Reference proteome</keyword>
<evidence type="ECO:0000313" key="5">
    <source>
        <dbReference type="EMBL" id="POH68248.1"/>
    </source>
</evidence>
<evidence type="ECO:0000313" key="6">
    <source>
        <dbReference type="Proteomes" id="UP000237340"/>
    </source>
</evidence>
<dbReference type="InterPro" id="IPR016518">
    <property type="entry name" value="Alpha-L-fucosidase"/>
</dbReference>
<dbReference type="EMBL" id="PPXD01000006">
    <property type="protein sequence ID" value="POH68248.1"/>
    <property type="molecule type" value="Genomic_DNA"/>
</dbReference>
<dbReference type="InterPro" id="IPR054363">
    <property type="entry name" value="GH95_cat"/>
</dbReference>
<organism evidence="5 6">
    <name type="scientific">Cryobacterium zongtaii</name>
    <dbReference type="NCBI Taxonomy" id="1259217"/>
    <lineage>
        <taxon>Bacteria</taxon>
        <taxon>Bacillati</taxon>
        <taxon>Actinomycetota</taxon>
        <taxon>Actinomycetes</taxon>
        <taxon>Micrococcales</taxon>
        <taxon>Microbacteriaceae</taxon>
        <taxon>Cryobacterium</taxon>
    </lineage>
</organism>
<dbReference type="InterPro" id="IPR012341">
    <property type="entry name" value="6hp_glycosidase-like_sf"/>
</dbReference>
<dbReference type="InterPro" id="IPR049053">
    <property type="entry name" value="AFCA-like_C"/>
</dbReference>
<feature type="domain" description="Glycosyl hydrolase family 95 N-terminal" evidence="2">
    <location>
        <begin position="4"/>
        <end position="253"/>
    </location>
</feature>
<dbReference type="Pfam" id="PF21307">
    <property type="entry name" value="Glyco_hydro_95_C"/>
    <property type="match status" value="1"/>
</dbReference>
<dbReference type="Pfam" id="PF14498">
    <property type="entry name" value="Glyco_hyd_65N_2"/>
    <property type="match status" value="1"/>
</dbReference>
<dbReference type="Pfam" id="PF22124">
    <property type="entry name" value="Glyco_hydro_95_cat"/>
    <property type="match status" value="1"/>
</dbReference>
<name>A0A2S3ZKH4_9MICO</name>
<reference evidence="5 6" key="1">
    <citation type="submission" date="2018-01" db="EMBL/GenBank/DDBJ databases">
        <title>Cryobacterium sp. nov., from glaciers in China.</title>
        <authorList>
            <person name="Liu Q."/>
            <person name="Xin Y.-H."/>
        </authorList>
    </citation>
    <scope>NUCLEOTIDE SEQUENCE [LARGE SCALE GENOMIC DNA]</scope>
    <source>
        <strain evidence="5 6">TMN-42</strain>
    </source>
</reference>
<protein>
    <submittedName>
        <fullName evidence="5">Uncharacterized protein</fullName>
    </submittedName>
</protein>
<dbReference type="PANTHER" id="PTHR31084">
    <property type="entry name" value="ALPHA-L-FUCOSIDASE 2"/>
    <property type="match status" value="1"/>
</dbReference>
<dbReference type="PANTHER" id="PTHR31084:SF0">
    <property type="entry name" value="ALPHA-L-FUCOSIDASE 2"/>
    <property type="match status" value="1"/>
</dbReference>
<dbReference type="InterPro" id="IPR027414">
    <property type="entry name" value="GH95_N_dom"/>
</dbReference>
<comment type="caution">
    <text evidence="5">The sequence shown here is derived from an EMBL/GenBank/DDBJ whole genome shotgun (WGS) entry which is preliminary data.</text>
</comment>
<dbReference type="GO" id="GO:0004560">
    <property type="term" value="F:alpha-L-fucosidase activity"/>
    <property type="evidence" value="ECO:0007669"/>
    <property type="project" value="InterPro"/>
</dbReference>
<feature type="coiled-coil region" evidence="1">
    <location>
        <begin position="65"/>
        <end position="92"/>
    </location>
</feature>
<dbReference type="Proteomes" id="UP000237340">
    <property type="component" value="Unassembled WGS sequence"/>
</dbReference>
<evidence type="ECO:0000259" key="2">
    <source>
        <dbReference type="Pfam" id="PF14498"/>
    </source>
</evidence>
<accession>A0A2S3ZKH4</accession>